<evidence type="ECO:0000313" key="3">
    <source>
        <dbReference type="Proteomes" id="UP001303473"/>
    </source>
</evidence>
<dbReference type="AlphaFoldDB" id="A0AAN6S3Q2"/>
<name>A0AAN6S3Q2_9PEZI</name>
<organism evidence="2 3">
    <name type="scientific">Diplogelasinospora grovesii</name>
    <dbReference type="NCBI Taxonomy" id="303347"/>
    <lineage>
        <taxon>Eukaryota</taxon>
        <taxon>Fungi</taxon>
        <taxon>Dikarya</taxon>
        <taxon>Ascomycota</taxon>
        <taxon>Pezizomycotina</taxon>
        <taxon>Sordariomycetes</taxon>
        <taxon>Sordariomycetidae</taxon>
        <taxon>Sordariales</taxon>
        <taxon>Diplogelasinosporaceae</taxon>
        <taxon>Diplogelasinospora</taxon>
    </lineage>
</organism>
<keyword evidence="1" id="KW-0732">Signal</keyword>
<evidence type="ECO:0000313" key="2">
    <source>
        <dbReference type="EMBL" id="KAK3939320.1"/>
    </source>
</evidence>
<keyword evidence="3" id="KW-1185">Reference proteome</keyword>
<evidence type="ECO:0008006" key="4">
    <source>
        <dbReference type="Google" id="ProtNLM"/>
    </source>
</evidence>
<proteinExistence type="predicted"/>
<sequence length="156" mass="16279">MQLPALTILTALRLGANAAAIDTLDATTRLNAPLSSLIPLTSNLPAAPTGGNDTDPVAVRISWYRGVECCETPVAEGVVGLVGVAAAAANGDCVAVPTKEQPRRSVKVTELYRGCTGTLTSAHIFSTYLPPTYPNSTPELMLTCTVRARARARVCV</sequence>
<comment type="caution">
    <text evidence="2">The sequence shown here is derived from an EMBL/GenBank/DDBJ whole genome shotgun (WGS) entry which is preliminary data.</text>
</comment>
<protein>
    <recommendedName>
        <fullName evidence="4">Secreted protein</fullName>
    </recommendedName>
</protein>
<dbReference type="Proteomes" id="UP001303473">
    <property type="component" value="Unassembled WGS sequence"/>
</dbReference>
<evidence type="ECO:0000256" key="1">
    <source>
        <dbReference type="SAM" id="SignalP"/>
    </source>
</evidence>
<dbReference type="EMBL" id="MU853813">
    <property type="protein sequence ID" value="KAK3939320.1"/>
    <property type="molecule type" value="Genomic_DNA"/>
</dbReference>
<feature type="chain" id="PRO_5042883551" description="Secreted protein" evidence="1">
    <location>
        <begin position="19"/>
        <end position="156"/>
    </location>
</feature>
<accession>A0AAN6S3Q2</accession>
<reference evidence="3" key="1">
    <citation type="journal article" date="2023" name="Mol. Phylogenet. Evol.">
        <title>Genome-scale phylogeny and comparative genomics of the fungal order Sordariales.</title>
        <authorList>
            <person name="Hensen N."/>
            <person name="Bonometti L."/>
            <person name="Westerberg I."/>
            <person name="Brannstrom I.O."/>
            <person name="Guillou S."/>
            <person name="Cros-Aarteil S."/>
            <person name="Calhoun S."/>
            <person name="Haridas S."/>
            <person name="Kuo A."/>
            <person name="Mondo S."/>
            <person name="Pangilinan J."/>
            <person name="Riley R."/>
            <person name="LaButti K."/>
            <person name="Andreopoulos B."/>
            <person name="Lipzen A."/>
            <person name="Chen C."/>
            <person name="Yan M."/>
            <person name="Daum C."/>
            <person name="Ng V."/>
            <person name="Clum A."/>
            <person name="Steindorff A."/>
            <person name="Ohm R.A."/>
            <person name="Martin F."/>
            <person name="Silar P."/>
            <person name="Natvig D.O."/>
            <person name="Lalanne C."/>
            <person name="Gautier V."/>
            <person name="Ament-Velasquez S.L."/>
            <person name="Kruys A."/>
            <person name="Hutchinson M.I."/>
            <person name="Powell A.J."/>
            <person name="Barry K."/>
            <person name="Miller A.N."/>
            <person name="Grigoriev I.V."/>
            <person name="Debuchy R."/>
            <person name="Gladieux P."/>
            <person name="Hiltunen Thoren M."/>
            <person name="Johannesson H."/>
        </authorList>
    </citation>
    <scope>NUCLEOTIDE SEQUENCE [LARGE SCALE GENOMIC DNA]</scope>
    <source>
        <strain evidence="3">CBS 340.73</strain>
    </source>
</reference>
<feature type="signal peptide" evidence="1">
    <location>
        <begin position="1"/>
        <end position="18"/>
    </location>
</feature>
<gene>
    <name evidence="2" type="ORF">QBC46DRAFT_388155</name>
</gene>